<dbReference type="RefSeq" id="WP_302713896.1">
    <property type="nucleotide sequence ID" value="NZ_JAULRT010000060.1"/>
</dbReference>
<dbReference type="EMBL" id="JAULRT010000060">
    <property type="protein sequence ID" value="MDO3383160.1"/>
    <property type="molecule type" value="Genomic_DNA"/>
</dbReference>
<keyword evidence="1" id="KW-0732">Signal</keyword>
<gene>
    <name evidence="2" type="primary">pelA</name>
    <name evidence="2" type="ORF">QWI16_13350</name>
</gene>
<feature type="signal peptide" evidence="1">
    <location>
        <begin position="1"/>
        <end position="19"/>
    </location>
</feature>
<accession>A0ABT8TGN2</accession>
<comment type="caution">
    <text evidence="2">The sequence shown here is derived from an EMBL/GenBank/DDBJ whole genome shotgun (WGS) entry which is preliminary data.</text>
</comment>
<dbReference type="EC" id="4.2.2.2" evidence="2"/>
<evidence type="ECO:0000313" key="3">
    <source>
        <dbReference type="Proteomes" id="UP001168380"/>
    </source>
</evidence>
<sequence>MQRLFCLIALACLSVSPCALELATLEPARSPQAYQRLSEQVRQYDHQAMTAELESSGRTEPLPAPPTSKFGFDPDAPVDFFTTAEGQRIAKIVLSYQTPSGGWSKRTDMSVETRQPGQAYGVESHYIPTFDNGATTTQIWLLAKAHQATDEPAYADAVARAVRLITLAQYPGGGWPQNFPLTGGYHDYITYNDEVMGKLLKVLHAAARRQPPLDFLPEPLVTQARQSFDRGIQAVLDTQVIVDGTPTIWGAQHHPQTLAPLNARKFEPLALATAESAELVEFLMELDEPSTELKQAIVAAHNWFATNRIDDYTWEQTSRGHNELFKKDGAGPIWARFCEIGSNRPVFGDRDGSVHYDVSEISQERRDGYAWFTGKPKEVLKDYPAWSAKHLPRPDNTN</sequence>
<dbReference type="Pfam" id="PF09492">
    <property type="entry name" value="Pec_lyase"/>
    <property type="match status" value="1"/>
</dbReference>
<dbReference type="NCBIfam" id="TIGR02474">
    <property type="entry name" value="pec_lyase"/>
    <property type="match status" value="1"/>
</dbReference>
<dbReference type="SUPFAM" id="SSF81853">
    <property type="entry name" value="Family 10 polysaccharide lyase"/>
    <property type="match status" value="1"/>
</dbReference>
<evidence type="ECO:0000313" key="2">
    <source>
        <dbReference type="EMBL" id="MDO3383160.1"/>
    </source>
</evidence>
<proteinExistence type="predicted"/>
<keyword evidence="3" id="KW-1185">Reference proteome</keyword>
<protein>
    <submittedName>
        <fullName evidence="2">Pectate lyase</fullName>
        <ecNumber evidence="2">4.2.2.2</ecNumber>
    </submittedName>
</protein>
<organism evidence="2 3">
    <name type="scientific">Gilvimarinus algae</name>
    <dbReference type="NCBI Taxonomy" id="3058037"/>
    <lineage>
        <taxon>Bacteria</taxon>
        <taxon>Pseudomonadati</taxon>
        <taxon>Pseudomonadota</taxon>
        <taxon>Gammaproteobacteria</taxon>
        <taxon>Cellvibrionales</taxon>
        <taxon>Cellvibrionaceae</taxon>
        <taxon>Gilvimarinus</taxon>
    </lineage>
</organism>
<feature type="chain" id="PRO_5046863734" evidence="1">
    <location>
        <begin position="20"/>
        <end position="398"/>
    </location>
</feature>
<name>A0ABT8TGN2_9GAMM</name>
<dbReference type="Gene3D" id="1.50.10.20">
    <property type="match status" value="1"/>
</dbReference>
<dbReference type="InterPro" id="IPR012669">
    <property type="entry name" value="Pectate_lyase"/>
</dbReference>
<dbReference type="Proteomes" id="UP001168380">
    <property type="component" value="Unassembled WGS sequence"/>
</dbReference>
<reference evidence="2" key="1">
    <citation type="submission" date="2023-07" db="EMBL/GenBank/DDBJ databases">
        <title>Gilvimarinus algae sp. nov., isolated from the surface of Kelp.</title>
        <authorList>
            <person name="Sun Y.Y."/>
            <person name="Gong Y."/>
            <person name="Du Z.J."/>
        </authorList>
    </citation>
    <scope>NUCLEOTIDE SEQUENCE</scope>
    <source>
        <strain evidence="2">SDUM040014</strain>
    </source>
</reference>
<keyword evidence="2" id="KW-0456">Lyase</keyword>
<evidence type="ECO:0000256" key="1">
    <source>
        <dbReference type="SAM" id="SignalP"/>
    </source>
</evidence>
<dbReference type="GO" id="GO:0030570">
    <property type="term" value="F:pectate lyase activity"/>
    <property type="evidence" value="ECO:0007669"/>
    <property type="project" value="UniProtKB-EC"/>
</dbReference>